<dbReference type="Gene3D" id="1.10.357.40">
    <property type="entry name" value="YbiA-like"/>
    <property type="match status" value="1"/>
</dbReference>
<dbReference type="InterPro" id="IPR012816">
    <property type="entry name" value="NADAR"/>
</dbReference>
<organism evidence="2 3">
    <name type="scientific">Aplysia californica</name>
    <name type="common">California sea hare</name>
    <dbReference type="NCBI Taxonomy" id="6500"/>
    <lineage>
        <taxon>Eukaryota</taxon>
        <taxon>Metazoa</taxon>
        <taxon>Spiralia</taxon>
        <taxon>Lophotrochozoa</taxon>
        <taxon>Mollusca</taxon>
        <taxon>Gastropoda</taxon>
        <taxon>Heterobranchia</taxon>
        <taxon>Euthyneura</taxon>
        <taxon>Tectipleura</taxon>
        <taxon>Aplysiida</taxon>
        <taxon>Aplysioidea</taxon>
        <taxon>Aplysiidae</taxon>
        <taxon>Aplysia</taxon>
    </lineage>
</organism>
<proteinExistence type="predicted"/>
<dbReference type="SUPFAM" id="SSF143990">
    <property type="entry name" value="YbiA-like"/>
    <property type="match status" value="1"/>
</dbReference>
<protein>
    <submittedName>
        <fullName evidence="3">N-glycosidase Npun_R5314 isoform X1</fullName>
    </submittedName>
</protein>
<dbReference type="RefSeq" id="XP_005105161.1">
    <property type="nucleotide sequence ID" value="XM_005105104.3"/>
</dbReference>
<dbReference type="Pfam" id="PF08719">
    <property type="entry name" value="NADAR"/>
    <property type="match status" value="1"/>
</dbReference>
<evidence type="ECO:0000259" key="1">
    <source>
        <dbReference type="Pfam" id="PF08719"/>
    </source>
</evidence>
<dbReference type="InterPro" id="IPR037238">
    <property type="entry name" value="YbiA-like_sf"/>
</dbReference>
<reference evidence="3" key="1">
    <citation type="submission" date="2025-08" db="UniProtKB">
        <authorList>
            <consortium name="RefSeq"/>
        </authorList>
    </citation>
    <scope>IDENTIFICATION</scope>
</reference>
<gene>
    <name evidence="3" type="primary">LOC101858656</name>
</gene>
<dbReference type="GeneID" id="101858656"/>
<sequence length="180" mass="20812">MAEAIVDVSCVSKSLNHAKMKFEFFWKKDSPFSQFHGCLFEVDGQRYTCAEQYMMHQKAVCFGDHEIATQILKSIKPPQMKSLGRKVKNYDDDVWEKRCFEVVKTGNRHKFSQHKDLKQALFATRGKILVEASPSDNKWGIGLAESNPQAWDKSTWRGRNLLGYALTEVRDELMREEGML</sequence>
<dbReference type="NCBIfam" id="TIGR02464">
    <property type="entry name" value="ribofla_fusion"/>
    <property type="match status" value="1"/>
</dbReference>
<accession>A0ABM0JZF5</accession>
<dbReference type="Proteomes" id="UP000694888">
    <property type="component" value="Unplaced"/>
</dbReference>
<dbReference type="CDD" id="cd15457">
    <property type="entry name" value="NADAR"/>
    <property type="match status" value="1"/>
</dbReference>
<keyword evidence="2" id="KW-1185">Reference proteome</keyword>
<name>A0ABM0JZF5_APLCA</name>
<feature type="domain" description="NADAR" evidence="1">
    <location>
        <begin position="24"/>
        <end position="173"/>
    </location>
</feature>
<evidence type="ECO:0000313" key="3">
    <source>
        <dbReference type="RefSeq" id="XP_005105161.1"/>
    </source>
</evidence>
<evidence type="ECO:0000313" key="2">
    <source>
        <dbReference type="Proteomes" id="UP000694888"/>
    </source>
</evidence>